<keyword evidence="2" id="KW-0067">ATP-binding</keyword>
<dbReference type="SMART" id="SM00382">
    <property type="entry name" value="AAA"/>
    <property type="match status" value="1"/>
</dbReference>
<dbReference type="Pfam" id="PF00158">
    <property type="entry name" value="Sigma54_activat"/>
    <property type="match status" value="1"/>
</dbReference>
<keyword evidence="5" id="KW-0804">Transcription</keyword>
<evidence type="ECO:0000256" key="5">
    <source>
        <dbReference type="ARBA" id="ARBA00023163"/>
    </source>
</evidence>
<dbReference type="GO" id="GO:0003677">
    <property type="term" value="F:DNA binding"/>
    <property type="evidence" value="ECO:0007669"/>
    <property type="project" value="UniProtKB-KW"/>
</dbReference>
<dbReference type="GO" id="GO:0006355">
    <property type="term" value="P:regulation of DNA-templated transcription"/>
    <property type="evidence" value="ECO:0007669"/>
    <property type="project" value="InterPro"/>
</dbReference>
<proteinExistence type="predicted"/>
<dbReference type="Gene3D" id="1.10.10.60">
    <property type="entry name" value="Homeodomain-like"/>
    <property type="match status" value="1"/>
</dbReference>
<dbReference type="InterPro" id="IPR058031">
    <property type="entry name" value="AAA_lid_NorR"/>
</dbReference>
<dbReference type="EMBL" id="CP032869">
    <property type="protein sequence ID" value="AYL96936.1"/>
    <property type="molecule type" value="Genomic_DNA"/>
</dbReference>
<dbReference type="PANTHER" id="PTHR32071:SF123">
    <property type="entry name" value="DNA-BINDING TRANSCRIPTIONAL ACTIVATOR HYFR-RELATED"/>
    <property type="match status" value="1"/>
</dbReference>
<dbReference type="Gene3D" id="1.10.8.60">
    <property type="match status" value="1"/>
</dbReference>
<evidence type="ECO:0000259" key="7">
    <source>
        <dbReference type="PROSITE" id="PS50045"/>
    </source>
</evidence>
<dbReference type="SUPFAM" id="SSF55781">
    <property type="entry name" value="GAF domain-like"/>
    <property type="match status" value="4"/>
</dbReference>
<feature type="coiled-coil region" evidence="6">
    <location>
        <begin position="892"/>
        <end position="926"/>
    </location>
</feature>
<dbReference type="InterPro" id="IPR003593">
    <property type="entry name" value="AAA+_ATPase"/>
</dbReference>
<evidence type="ECO:0000313" key="8">
    <source>
        <dbReference type="EMBL" id="AYL96936.1"/>
    </source>
</evidence>
<dbReference type="SUPFAM" id="SSF46689">
    <property type="entry name" value="Homeodomain-like"/>
    <property type="match status" value="1"/>
</dbReference>
<dbReference type="PANTHER" id="PTHR32071">
    <property type="entry name" value="TRANSCRIPTIONAL REGULATORY PROTEIN"/>
    <property type="match status" value="1"/>
</dbReference>
<evidence type="ECO:0000256" key="2">
    <source>
        <dbReference type="ARBA" id="ARBA00022840"/>
    </source>
</evidence>
<dbReference type="Proteomes" id="UP000270046">
    <property type="component" value="Chromosome"/>
</dbReference>
<dbReference type="AlphaFoldDB" id="A0A494VNG1"/>
<name>A0A494VNG1_9SPHI</name>
<dbReference type="PROSITE" id="PS50045">
    <property type="entry name" value="SIGMA54_INTERACT_4"/>
    <property type="match status" value="1"/>
</dbReference>
<keyword evidence="6" id="KW-0175">Coiled coil</keyword>
<dbReference type="Pfam" id="PF01590">
    <property type="entry name" value="GAF"/>
    <property type="match status" value="1"/>
</dbReference>
<dbReference type="OrthoDB" id="9767722at2"/>
<reference evidence="8 9" key="1">
    <citation type="submission" date="2018-10" db="EMBL/GenBank/DDBJ databases">
        <title>Genome sequencing of Mucilaginibacter sp. HYN0043.</title>
        <authorList>
            <person name="Kim M."/>
            <person name="Yi H."/>
        </authorList>
    </citation>
    <scope>NUCLEOTIDE SEQUENCE [LARGE SCALE GENOMIC DNA]</scope>
    <source>
        <strain evidence="8 9">HYN0043</strain>
    </source>
</reference>
<dbReference type="Gene3D" id="3.30.450.40">
    <property type="match status" value="4"/>
</dbReference>
<evidence type="ECO:0000313" key="9">
    <source>
        <dbReference type="Proteomes" id="UP000270046"/>
    </source>
</evidence>
<protein>
    <submittedName>
        <fullName evidence="8">AAA family ATPase</fullName>
    </submittedName>
</protein>
<evidence type="ECO:0000256" key="3">
    <source>
        <dbReference type="ARBA" id="ARBA00023015"/>
    </source>
</evidence>
<dbReference type="InterPro" id="IPR009057">
    <property type="entry name" value="Homeodomain-like_sf"/>
</dbReference>
<dbReference type="InterPro" id="IPR027417">
    <property type="entry name" value="P-loop_NTPase"/>
</dbReference>
<dbReference type="InterPro" id="IPR003018">
    <property type="entry name" value="GAF"/>
</dbReference>
<dbReference type="FunFam" id="3.40.50.300:FF:000006">
    <property type="entry name" value="DNA-binding transcriptional regulator NtrC"/>
    <property type="match status" value="1"/>
</dbReference>
<feature type="domain" description="Sigma-54 factor interaction" evidence="7">
    <location>
        <begin position="929"/>
        <end position="1158"/>
    </location>
</feature>
<evidence type="ECO:0000256" key="6">
    <source>
        <dbReference type="SAM" id="Coils"/>
    </source>
</evidence>
<dbReference type="InterPro" id="IPR029016">
    <property type="entry name" value="GAF-like_dom_sf"/>
</dbReference>
<gene>
    <name evidence="8" type="ORF">HYN43_017195</name>
</gene>
<dbReference type="GO" id="GO:0005524">
    <property type="term" value="F:ATP binding"/>
    <property type="evidence" value="ECO:0007669"/>
    <property type="project" value="UniProtKB-KW"/>
</dbReference>
<dbReference type="Gene3D" id="3.40.50.300">
    <property type="entry name" value="P-loop containing nucleotide triphosphate hydrolases"/>
    <property type="match status" value="1"/>
</dbReference>
<keyword evidence="4" id="KW-0238">DNA-binding</keyword>
<dbReference type="PROSITE" id="PS00688">
    <property type="entry name" value="SIGMA54_INTERACT_3"/>
    <property type="match status" value="1"/>
</dbReference>
<dbReference type="Pfam" id="PF25601">
    <property type="entry name" value="AAA_lid_14"/>
    <property type="match status" value="1"/>
</dbReference>
<keyword evidence="1" id="KW-0547">Nucleotide-binding</keyword>
<dbReference type="InterPro" id="IPR025944">
    <property type="entry name" value="Sigma_54_int_dom_CS"/>
</dbReference>
<keyword evidence="3" id="KW-0805">Transcription regulation</keyword>
<keyword evidence="9" id="KW-1185">Reference proteome</keyword>
<evidence type="ECO:0000256" key="4">
    <source>
        <dbReference type="ARBA" id="ARBA00023125"/>
    </source>
</evidence>
<dbReference type="SUPFAM" id="SSF52540">
    <property type="entry name" value="P-loop containing nucleoside triphosphate hydrolases"/>
    <property type="match status" value="1"/>
</dbReference>
<accession>A0A494VNG1</accession>
<dbReference type="RefSeq" id="WP_119410523.1">
    <property type="nucleotide sequence ID" value="NZ_CP032869.1"/>
</dbReference>
<dbReference type="KEGG" id="muh:HYN43_017195"/>
<evidence type="ECO:0000256" key="1">
    <source>
        <dbReference type="ARBA" id="ARBA00022741"/>
    </source>
</evidence>
<sequence length="1240" mass="141335">MTEGLPGKFNTQDQIITQLGWEIASIKNRDQLNNLLGSSLKRIVEYQYTTIFMHGDDGKELINFLQQSGDKENPNQFSERIFNGKIPFGHDINPPQVQPPQPIIDFDELVLNGNAGPYLINGEIDETFDFYTFNLRQGTAIIGVWVMLLKKADGKHFDMGALCNQIASYLTFAVLNIKAQEEIDNRDKEREIILSLNIDFATIREKKDLLRIIHYKLRSLFNFSHHWVATVNDDELTLSTFMQDTESKTKFHPKYKQVTYAKYTIADQIFNKVILASEPQVFDLEQLSARGTIPEYLQINYECGIRKVIMQSLEIAGRFIGVWALCLGEQDEVDHRYINIVRDIANQFSIAVGNIIANETIQARQSEQGLLLNLSYDITSIKDKKDLLQIIQVNLKRLFKFQNIVIMVLNNDDQTHDIFLSTDLAFTKENLARYSNGPVRFEYNDGYFNRVMEADGIVHFNLDKIADLTQEPACLQYLHQSGIRKRIGIALREDNRNIGVLYINLENNFDYSDRVLDLVKGVSYQISAAVSNILANEEILKKDKERDLLLSLSVDIASVRSNSELLNVISQRLKYLLKFSHTGVVTINDDATVSRFLRDPEAKSITHPQYMQADQMKYPIQDNILDKCIITPEPLLFNLRELTETANGELPLYLKINYESGLKNMVVIRFSKDDRAFGFWILLYDQDIVWDIGLQNLIKGLSHQISIAVSNIIANNEISRREEEKSRLLAFSNAIASVKTTREVSTIINTQFMDWGIKGYSMHIINDDKTTHRPYLYDSSAEWTNFPNYNALVTGIYAVNDNVMDVMIRAGKPMMHNIPKLAEMKNAPKYTQFWKEIGLIDIMSIPVRLGDELIGVLFLDFSDSFKALPDQLSLLNSICSQLAITVANLSANEKISKQLGEINKYKQQLEEEKIYLKEEIETTQNYGDIIGESPVIKKIFKLVSQVASSDSTALILGETGTGKELIARAIHNNSPRKNKLMVKVNCAALPPNLIESELFGHERGSFTGATEQRLGKFELANNSTLFLDEIGEMPLDLQVKLLRALQEKEIERVGGRKTIRVDVRIVAATNRDLEKEVAEGRFRSDLYYRLNIFPIYLPALRDRREDIPLLASYFIRRFAKKAGRQITTLSSRALQDLISYHWPGNIRELEHLIERSVLISSGDTIKQVHLPSTKHTATVANPDEVSLKTIDENERDHILRILKYCGGKLAGDSGAARILGVPAGTLYSKMKRLQIKREHF</sequence>
<dbReference type="CDD" id="cd00009">
    <property type="entry name" value="AAA"/>
    <property type="match status" value="1"/>
</dbReference>
<organism evidence="8 9">
    <name type="scientific">Mucilaginibacter celer</name>
    <dbReference type="NCBI Taxonomy" id="2305508"/>
    <lineage>
        <taxon>Bacteria</taxon>
        <taxon>Pseudomonadati</taxon>
        <taxon>Bacteroidota</taxon>
        <taxon>Sphingobacteriia</taxon>
        <taxon>Sphingobacteriales</taxon>
        <taxon>Sphingobacteriaceae</taxon>
        <taxon>Mucilaginibacter</taxon>
    </lineage>
</organism>
<dbReference type="InterPro" id="IPR002078">
    <property type="entry name" value="Sigma_54_int"/>
</dbReference>